<protein>
    <submittedName>
        <fullName evidence="2">Transposase</fullName>
    </submittedName>
</protein>
<reference evidence="2 3" key="1">
    <citation type="submission" date="2016-11" db="EMBL/GenBank/DDBJ databases">
        <authorList>
            <person name="Jaros S."/>
            <person name="Januszkiewicz K."/>
            <person name="Wedrychowicz H."/>
        </authorList>
    </citation>
    <scope>NUCLEOTIDE SEQUENCE [LARGE SCALE GENOMIC DNA]</scope>
    <source>
        <strain evidence="2 3">DSM 15212</strain>
    </source>
</reference>
<dbReference type="EMBL" id="FRAG01000057">
    <property type="protein sequence ID" value="SHK41192.1"/>
    <property type="molecule type" value="Genomic_DNA"/>
</dbReference>
<dbReference type="Proteomes" id="UP000184465">
    <property type="component" value="Unassembled WGS sequence"/>
</dbReference>
<dbReference type="AlphaFoldDB" id="A0A1M6S8T0"/>
<keyword evidence="3" id="KW-1185">Reference proteome</keyword>
<feature type="coiled-coil region" evidence="1">
    <location>
        <begin position="117"/>
        <end position="151"/>
    </location>
</feature>
<evidence type="ECO:0000313" key="3">
    <source>
        <dbReference type="Proteomes" id="UP000184465"/>
    </source>
</evidence>
<organism evidence="2 3">
    <name type="scientific">Paramaledivibacter caminithermalis (strain DSM 15212 / CIP 107654 / DViRD3)</name>
    <name type="common">Clostridium caminithermale</name>
    <dbReference type="NCBI Taxonomy" id="1121301"/>
    <lineage>
        <taxon>Bacteria</taxon>
        <taxon>Bacillati</taxon>
        <taxon>Bacillota</taxon>
        <taxon>Clostridia</taxon>
        <taxon>Peptostreptococcales</taxon>
        <taxon>Caminicellaceae</taxon>
        <taxon>Paramaledivibacter</taxon>
    </lineage>
</organism>
<evidence type="ECO:0000313" key="2">
    <source>
        <dbReference type="EMBL" id="SHK41192.1"/>
    </source>
</evidence>
<dbReference type="InterPro" id="IPR002514">
    <property type="entry name" value="Transposase_8"/>
</dbReference>
<dbReference type="GO" id="GO:0006313">
    <property type="term" value="P:DNA transposition"/>
    <property type="evidence" value="ECO:0007669"/>
    <property type="project" value="InterPro"/>
</dbReference>
<dbReference type="Pfam" id="PF01527">
    <property type="entry name" value="HTH_Tnp_1"/>
    <property type="match status" value="1"/>
</dbReference>
<evidence type="ECO:0000256" key="1">
    <source>
        <dbReference type="SAM" id="Coils"/>
    </source>
</evidence>
<name>A0A1M6S8T0_PARC5</name>
<sequence length="168" mass="19534">MKNRTYTKEYIEDILKQISPPINKKVSEISKETGVSTNTIYGWKRKARKEGKLIPNSNPNRLKKWRKEDKLKIVMDTFTMNEEELSRYCREYGLYTQDIKAWRRLLEGAFDNGCKSADVLEEELKSEKEKVKQLEHDLDKKNKALAETAALLVLRKKVAAILGEPEGE</sequence>
<dbReference type="SUPFAM" id="SSF46689">
    <property type="entry name" value="Homeodomain-like"/>
    <property type="match status" value="1"/>
</dbReference>
<dbReference type="GO" id="GO:0003677">
    <property type="term" value="F:DNA binding"/>
    <property type="evidence" value="ECO:0007669"/>
    <property type="project" value="InterPro"/>
</dbReference>
<keyword evidence="1" id="KW-0175">Coiled coil</keyword>
<gene>
    <name evidence="2" type="ORF">SAMN02745912_03223</name>
</gene>
<accession>A0A1M6S8T0</accession>
<dbReference type="RefSeq" id="WP_165613111.1">
    <property type="nucleotide sequence ID" value="NZ_FRAG01000057.1"/>
</dbReference>
<dbReference type="GO" id="GO:0004803">
    <property type="term" value="F:transposase activity"/>
    <property type="evidence" value="ECO:0007669"/>
    <property type="project" value="InterPro"/>
</dbReference>
<proteinExistence type="predicted"/>
<dbReference type="STRING" id="1121301.SAMN02745912_03223"/>
<dbReference type="InterPro" id="IPR009057">
    <property type="entry name" value="Homeodomain-like_sf"/>
</dbReference>